<dbReference type="NCBIfam" id="NF010041">
    <property type="entry name" value="PRK13517.1-1"/>
    <property type="match status" value="1"/>
</dbReference>
<dbReference type="Proteomes" id="UP000652013">
    <property type="component" value="Unassembled WGS sequence"/>
</dbReference>
<comment type="function">
    <text evidence="5">ATP-dependent carboxylate-amine ligase which exhibits weak glutamate--cysteine ligase activity.</text>
</comment>
<organism evidence="6 7">
    <name type="scientific">Spirilliplanes yamanashiensis</name>
    <dbReference type="NCBI Taxonomy" id="42233"/>
    <lineage>
        <taxon>Bacteria</taxon>
        <taxon>Bacillati</taxon>
        <taxon>Actinomycetota</taxon>
        <taxon>Actinomycetes</taxon>
        <taxon>Micromonosporales</taxon>
        <taxon>Micromonosporaceae</taxon>
        <taxon>Spirilliplanes</taxon>
    </lineage>
</organism>
<dbReference type="PANTHER" id="PTHR36510">
    <property type="entry name" value="GLUTAMATE--CYSTEINE LIGASE 2-RELATED"/>
    <property type="match status" value="1"/>
</dbReference>
<dbReference type="Pfam" id="PF04107">
    <property type="entry name" value="GCS2"/>
    <property type="match status" value="1"/>
</dbReference>
<keyword evidence="7" id="KW-1185">Reference proteome</keyword>
<dbReference type="EC" id="6.3.2.2" evidence="5"/>
<evidence type="ECO:0000313" key="7">
    <source>
        <dbReference type="Proteomes" id="UP000652013"/>
    </source>
</evidence>
<gene>
    <name evidence="6" type="ORF">Sya03_22360</name>
</gene>
<dbReference type="InterPro" id="IPR014746">
    <property type="entry name" value="Gln_synth/guanido_kin_cat_dom"/>
</dbReference>
<keyword evidence="3 5" id="KW-0067">ATP-binding</keyword>
<protein>
    <recommendedName>
        <fullName evidence="5">Putative glutamate--cysteine ligase 2</fullName>
        <ecNumber evidence="5">6.3.2.2</ecNumber>
    </recommendedName>
    <alternativeName>
        <fullName evidence="5">Gamma-glutamylcysteine synthetase 2</fullName>
        <shortName evidence="5">GCS 2</shortName>
        <shortName evidence="5">Gamma-GCS 2</shortName>
    </alternativeName>
</protein>
<evidence type="ECO:0000256" key="2">
    <source>
        <dbReference type="ARBA" id="ARBA00022741"/>
    </source>
</evidence>
<evidence type="ECO:0000256" key="3">
    <source>
        <dbReference type="ARBA" id="ARBA00022840"/>
    </source>
</evidence>
<evidence type="ECO:0000313" key="6">
    <source>
        <dbReference type="EMBL" id="GIJ02884.1"/>
    </source>
</evidence>
<dbReference type="GO" id="GO:0042398">
    <property type="term" value="P:modified amino acid biosynthetic process"/>
    <property type="evidence" value="ECO:0007669"/>
    <property type="project" value="InterPro"/>
</dbReference>
<dbReference type="GO" id="GO:0004357">
    <property type="term" value="F:glutamate-cysteine ligase activity"/>
    <property type="evidence" value="ECO:0007669"/>
    <property type="project" value="UniProtKB-EC"/>
</dbReference>
<dbReference type="Gene3D" id="3.30.590.20">
    <property type="match status" value="1"/>
</dbReference>
<evidence type="ECO:0000256" key="1">
    <source>
        <dbReference type="ARBA" id="ARBA00022598"/>
    </source>
</evidence>
<comment type="similarity">
    <text evidence="5">Belongs to the glutamate--cysteine ligase type 2 family. YbdK subfamily.</text>
</comment>
<evidence type="ECO:0000256" key="5">
    <source>
        <dbReference type="HAMAP-Rule" id="MF_01609"/>
    </source>
</evidence>
<keyword evidence="2 5" id="KW-0547">Nucleotide-binding</keyword>
<evidence type="ECO:0000256" key="4">
    <source>
        <dbReference type="ARBA" id="ARBA00048819"/>
    </source>
</evidence>
<proteinExistence type="inferred from homology"/>
<dbReference type="InterPro" id="IPR006336">
    <property type="entry name" value="GCS2"/>
</dbReference>
<dbReference type="GO" id="GO:0005524">
    <property type="term" value="F:ATP binding"/>
    <property type="evidence" value="ECO:0007669"/>
    <property type="project" value="UniProtKB-KW"/>
</dbReference>
<dbReference type="HAMAP" id="MF_01609">
    <property type="entry name" value="Glu_cys_ligase_2"/>
    <property type="match status" value="1"/>
</dbReference>
<dbReference type="EMBL" id="BOOY01000016">
    <property type="protein sequence ID" value="GIJ02884.1"/>
    <property type="molecule type" value="Genomic_DNA"/>
</dbReference>
<dbReference type="InterPro" id="IPR050141">
    <property type="entry name" value="GCL_type2/YbdK_subfam"/>
</dbReference>
<reference evidence="6" key="1">
    <citation type="submission" date="2021-01" db="EMBL/GenBank/DDBJ databases">
        <title>Whole genome shotgun sequence of Spirilliplanes yamanashiensis NBRC 15828.</title>
        <authorList>
            <person name="Komaki H."/>
            <person name="Tamura T."/>
        </authorList>
    </citation>
    <scope>NUCLEOTIDE SEQUENCE</scope>
    <source>
        <strain evidence="6">NBRC 15828</strain>
    </source>
</reference>
<dbReference type="InterPro" id="IPR011793">
    <property type="entry name" value="YbdK"/>
</dbReference>
<keyword evidence="1 5" id="KW-0436">Ligase</keyword>
<comment type="caution">
    <text evidence="6">The sequence shown here is derived from an EMBL/GenBank/DDBJ whole genome shotgun (WGS) entry which is preliminary data.</text>
</comment>
<dbReference type="SUPFAM" id="SSF55931">
    <property type="entry name" value="Glutamine synthetase/guanido kinase"/>
    <property type="match status" value="1"/>
</dbReference>
<dbReference type="AlphaFoldDB" id="A0A8J3Y7D2"/>
<dbReference type="RefSeq" id="WP_203938171.1">
    <property type="nucleotide sequence ID" value="NZ_BAAAGJ010000005.1"/>
</dbReference>
<name>A0A8J3Y7D2_9ACTN</name>
<dbReference type="NCBIfam" id="TIGR02050">
    <property type="entry name" value="gshA_cyan_rel"/>
    <property type="match status" value="1"/>
</dbReference>
<accession>A0A8J3Y7D2</accession>
<sequence>MLGVTPPDPAALTLGVEEEFLLLDPRDGGNLPVAAEVTAALPAGVRAQSRVEFRRSMLELVTPVCTGLAGLRAELTRLRRAGRDAARTAGAWLVAVGATPVAEPDLGAPPGARFDTIRQRYGPVAHDPAVCGMHVHVGVPDRELAVQVVNHLRARLPVVQALTANSPLYRGADTGHASWRSMQLLRWPGMGPAPHFASAAEHDAAVAALLESGMLVDDGMIFWYARLSARYPTIEVRVGDVCATADDAVLAAALIRAAVATAIADVRAGVPAHRPPSYLLAAAHWRAAHDGLGDALLDLRLGKPRPAWELVDEFVDAVRPALAAAGDLDDVRAGLDRLRRDGDGAARQRAALRRTGDVRAMLAERARTTAD</sequence>
<dbReference type="PANTHER" id="PTHR36510:SF1">
    <property type="entry name" value="GLUTAMATE--CYSTEINE LIGASE 2-RELATED"/>
    <property type="match status" value="1"/>
</dbReference>
<comment type="catalytic activity">
    <reaction evidence="4 5">
        <text>L-cysteine + L-glutamate + ATP = gamma-L-glutamyl-L-cysteine + ADP + phosphate + H(+)</text>
        <dbReference type="Rhea" id="RHEA:13285"/>
        <dbReference type="ChEBI" id="CHEBI:15378"/>
        <dbReference type="ChEBI" id="CHEBI:29985"/>
        <dbReference type="ChEBI" id="CHEBI:30616"/>
        <dbReference type="ChEBI" id="CHEBI:35235"/>
        <dbReference type="ChEBI" id="CHEBI:43474"/>
        <dbReference type="ChEBI" id="CHEBI:58173"/>
        <dbReference type="ChEBI" id="CHEBI:456216"/>
        <dbReference type="EC" id="6.3.2.2"/>
    </reaction>
</comment>